<dbReference type="InterPro" id="IPR036928">
    <property type="entry name" value="AS_sf"/>
</dbReference>
<protein>
    <submittedName>
        <fullName evidence="2">Putative amidase</fullName>
    </submittedName>
</protein>
<dbReference type="Proteomes" id="UP000007564">
    <property type="component" value="Chromosome"/>
</dbReference>
<dbReference type="InterPro" id="IPR023631">
    <property type="entry name" value="Amidase_dom"/>
</dbReference>
<evidence type="ECO:0000259" key="1">
    <source>
        <dbReference type="Pfam" id="PF01425"/>
    </source>
</evidence>
<dbReference type="HOGENOM" id="CLU_009600_0_3_4"/>
<dbReference type="Gene3D" id="3.90.1300.10">
    <property type="entry name" value="Amidase signature (AS) domain"/>
    <property type="match status" value="1"/>
</dbReference>
<evidence type="ECO:0000313" key="2">
    <source>
        <dbReference type="EMBL" id="CCJ55763.1"/>
    </source>
</evidence>
<dbReference type="Pfam" id="PF01425">
    <property type="entry name" value="Amidase"/>
    <property type="match status" value="1"/>
</dbReference>
<proteinExistence type="predicted"/>
<dbReference type="InterPro" id="IPR000120">
    <property type="entry name" value="Amidase"/>
</dbReference>
<feature type="domain" description="Amidase" evidence="1">
    <location>
        <begin position="22"/>
        <end position="429"/>
    </location>
</feature>
<dbReference type="SUPFAM" id="SSF75304">
    <property type="entry name" value="Amidase signature (AS) enzymes"/>
    <property type="match status" value="1"/>
</dbReference>
<evidence type="ECO:0000313" key="3">
    <source>
        <dbReference type="Proteomes" id="UP000007564"/>
    </source>
</evidence>
<name>A0A0C6PAY0_BORBO</name>
<sequence length="442" mass="46451">MLTIAALASAYRTRQTTPSATLRDLLDRIAASPLNSFISVDPETVMRQAADADAAFAGGAPVGALHGIPVAVKDLIDVAGMRTTMGSQQYANQASAERDAQVVARLRAEGAIIVGKTNTHEFAYGPTGDRSYFGAACNPRDPARMTGGSSSGSAAALGAGLCAAALGTDTSASIRLPAALCGVVGLKPTYDLLPRAGAFDLSQTLDHVGPMSATVRDNAVLLDALAGQPAHSYARLAGQSVRGRTVGLATGFYLDYLDAPVRQALEQAQEAFRQAGAQVVPIEIAQVQAIYEAQQLVLKTEAYARHLRALTTNAPYQDEVRARLLTGADVLAVDYLQAMAMRAVARRAFDEALAQVDVLLCPTCGLTAPLRDQRTTALDGQEYSTTWLLTRLTAPTNLSGHPSLSVPFGADSQGLPISMQLIGRHLDEAVLYQFGQALEDAA</sequence>
<dbReference type="GO" id="GO:0003824">
    <property type="term" value="F:catalytic activity"/>
    <property type="evidence" value="ECO:0007669"/>
    <property type="project" value="InterPro"/>
</dbReference>
<accession>A0A0C6PAY0</accession>
<dbReference type="OrthoDB" id="112488at2"/>
<dbReference type="PANTHER" id="PTHR11895:SF176">
    <property type="entry name" value="AMIDASE AMID-RELATED"/>
    <property type="match status" value="1"/>
</dbReference>
<dbReference type="KEGG" id="bbh:BN112_3849"/>
<organism evidence="2 3">
    <name type="scientific">Bordetella bronchiseptica 253</name>
    <dbReference type="NCBI Taxonomy" id="568707"/>
    <lineage>
        <taxon>Bacteria</taxon>
        <taxon>Pseudomonadati</taxon>
        <taxon>Pseudomonadota</taxon>
        <taxon>Betaproteobacteria</taxon>
        <taxon>Burkholderiales</taxon>
        <taxon>Alcaligenaceae</taxon>
        <taxon>Bordetella</taxon>
    </lineage>
</organism>
<reference evidence="2 3" key="1">
    <citation type="journal article" date="2012" name="BMC Genomics">
        <title>Comparative genomics of the classical Bordetella subspecies: the evolution and exchange of virulence-associated diversity amongst closely related pathogens.</title>
        <authorList>
            <person name="Park J."/>
            <person name="Zhang Y."/>
            <person name="Buboltz A.M."/>
            <person name="Zhang X."/>
            <person name="Schuster S.C."/>
            <person name="Ahuja U."/>
            <person name="Liu M."/>
            <person name="Miller J.F."/>
            <person name="Sebaihia M."/>
            <person name="Bentley S.D."/>
            <person name="Parkhill J."/>
            <person name="Harvill E.T."/>
        </authorList>
    </citation>
    <scope>NUCLEOTIDE SEQUENCE [LARGE SCALE GENOMIC DNA]</scope>
    <source>
        <strain evidence="2 3">253</strain>
    </source>
</reference>
<dbReference type="GeneID" id="56476928"/>
<dbReference type="AlphaFoldDB" id="A0A0C6PAY0"/>
<dbReference type="RefSeq" id="WP_015064900.1">
    <property type="nucleotide sequence ID" value="NC_019382.1"/>
</dbReference>
<gene>
    <name evidence="2" type="ORF">BN112_3849</name>
</gene>
<dbReference type="EMBL" id="HE965806">
    <property type="protein sequence ID" value="CCJ55763.1"/>
    <property type="molecule type" value="Genomic_DNA"/>
</dbReference>
<dbReference type="PANTHER" id="PTHR11895">
    <property type="entry name" value="TRANSAMIDASE"/>
    <property type="match status" value="1"/>
</dbReference>